<organism evidence="4 5">
    <name type="scientific">Micromonospora cathayae</name>
    <dbReference type="NCBI Taxonomy" id="3028804"/>
    <lineage>
        <taxon>Bacteria</taxon>
        <taxon>Bacillati</taxon>
        <taxon>Actinomycetota</taxon>
        <taxon>Actinomycetes</taxon>
        <taxon>Micromonosporales</taxon>
        <taxon>Micromonosporaceae</taxon>
        <taxon>Micromonospora</taxon>
    </lineage>
</organism>
<keyword evidence="2" id="KW-0812">Transmembrane</keyword>
<dbReference type="Pfam" id="PF00553">
    <property type="entry name" value="CBM_2"/>
    <property type="match status" value="1"/>
</dbReference>
<gene>
    <name evidence="4" type="ORF">PVK37_27435</name>
</gene>
<proteinExistence type="predicted"/>
<protein>
    <submittedName>
        <fullName evidence="4">Cellulose binding domain-containing protein</fullName>
    </submittedName>
</protein>
<name>A0ABY7ZMC2_9ACTN</name>
<feature type="domain" description="CBM2" evidence="3">
    <location>
        <begin position="122"/>
        <end position="234"/>
    </location>
</feature>
<dbReference type="PROSITE" id="PS51173">
    <property type="entry name" value="CBM2"/>
    <property type="match status" value="1"/>
</dbReference>
<dbReference type="SMART" id="SM00637">
    <property type="entry name" value="CBD_II"/>
    <property type="match status" value="1"/>
</dbReference>
<evidence type="ECO:0000256" key="1">
    <source>
        <dbReference type="SAM" id="MobiDB-lite"/>
    </source>
</evidence>
<feature type="compositionally biased region" description="Low complexity" evidence="1">
    <location>
        <begin position="61"/>
        <end position="122"/>
    </location>
</feature>
<keyword evidence="2" id="KW-0472">Membrane</keyword>
<reference evidence="4 5" key="1">
    <citation type="submission" date="2023-02" db="EMBL/GenBank/DDBJ databases">
        <authorList>
            <person name="Mo P."/>
        </authorList>
    </citation>
    <scope>NUCLEOTIDE SEQUENCE [LARGE SCALE GENOMIC DNA]</scope>
    <source>
        <strain evidence="4 5">HUAS 3</strain>
    </source>
</reference>
<dbReference type="InterPro" id="IPR001919">
    <property type="entry name" value="CBD2"/>
</dbReference>
<dbReference type="Gene3D" id="2.60.40.290">
    <property type="match status" value="1"/>
</dbReference>
<evidence type="ECO:0000313" key="4">
    <source>
        <dbReference type="EMBL" id="WDZ84155.1"/>
    </source>
</evidence>
<dbReference type="InterPro" id="IPR012291">
    <property type="entry name" value="CBM2_carb-bd_dom_sf"/>
</dbReference>
<accession>A0ABY7ZMC2</accession>
<keyword evidence="2" id="KW-1133">Transmembrane helix</keyword>
<sequence>MAGSRRARGAGGVSSPWIVVSVGVLVMVVLMAVALGAVSGSRPVADPGPPLPTVPLPVLPSPSLGVRKGGTPPATTPARSPSPSESPSVTPTVTRSVTPSPSASDRPRTTVGTPGAPAGPATTATTTAVVVAGAYRLVDDYHDAFIGEVRVTNVSDRPQDWTVRVAVPGSRLVAVWVEGGARPGVSGSRGRYTFTSGADLAPGASAALRFHVDGTGRATRPEECTVDGATCAGL</sequence>
<feature type="transmembrane region" description="Helical" evidence="2">
    <location>
        <begin position="17"/>
        <end position="38"/>
    </location>
</feature>
<dbReference type="EMBL" id="CP118615">
    <property type="protein sequence ID" value="WDZ84155.1"/>
    <property type="molecule type" value="Genomic_DNA"/>
</dbReference>
<dbReference type="SUPFAM" id="SSF49384">
    <property type="entry name" value="Carbohydrate-binding domain"/>
    <property type="match status" value="1"/>
</dbReference>
<keyword evidence="5" id="KW-1185">Reference proteome</keyword>
<evidence type="ECO:0000313" key="5">
    <source>
        <dbReference type="Proteomes" id="UP001219605"/>
    </source>
</evidence>
<evidence type="ECO:0000256" key="2">
    <source>
        <dbReference type="SAM" id="Phobius"/>
    </source>
</evidence>
<dbReference type="RefSeq" id="WP_275030719.1">
    <property type="nucleotide sequence ID" value="NZ_CP118615.1"/>
</dbReference>
<evidence type="ECO:0000259" key="3">
    <source>
        <dbReference type="PROSITE" id="PS51173"/>
    </source>
</evidence>
<feature type="region of interest" description="Disordered" evidence="1">
    <location>
        <begin position="55"/>
        <end position="122"/>
    </location>
</feature>
<dbReference type="Proteomes" id="UP001219605">
    <property type="component" value="Chromosome"/>
</dbReference>
<dbReference type="InterPro" id="IPR008965">
    <property type="entry name" value="CBM2/CBM3_carb-bd_dom_sf"/>
</dbReference>